<keyword evidence="3" id="KW-1185">Reference proteome</keyword>
<feature type="region of interest" description="Disordered" evidence="1">
    <location>
        <begin position="128"/>
        <end position="157"/>
    </location>
</feature>
<reference evidence="2 3" key="1">
    <citation type="submission" date="2024-02" db="EMBL/GenBank/DDBJ databases">
        <authorList>
            <person name="Daric V."/>
            <person name="Darras S."/>
        </authorList>
    </citation>
    <scope>NUCLEOTIDE SEQUENCE [LARGE SCALE GENOMIC DNA]</scope>
</reference>
<evidence type="ECO:0000313" key="3">
    <source>
        <dbReference type="Proteomes" id="UP001642483"/>
    </source>
</evidence>
<dbReference type="Proteomes" id="UP001642483">
    <property type="component" value="Unassembled WGS sequence"/>
</dbReference>
<name>A0ABP0GF69_CLALP</name>
<gene>
    <name evidence="2" type="ORF">CVLEPA_LOCUS23050</name>
</gene>
<accession>A0ABP0GF69</accession>
<feature type="compositionally biased region" description="Polar residues" evidence="1">
    <location>
        <begin position="130"/>
        <end position="157"/>
    </location>
</feature>
<proteinExistence type="predicted"/>
<dbReference type="EMBL" id="CAWYQH010000119">
    <property type="protein sequence ID" value="CAK8690428.1"/>
    <property type="molecule type" value="Genomic_DNA"/>
</dbReference>
<protein>
    <submittedName>
        <fullName evidence="2">Uncharacterized protein</fullName>
    </submittedName>
</protein>
<evidence type="ECO:0000256" key="1">
    <source>
        <dbReference type="SAM" id="MobiDB-lite"/>
    </source>
</evidence>
<organism evidence="2 3">
    <name type="scientific">Clavelina lepadiformis</name>
    <name type="common">Light-bulb sea squirt</name>
    <name type="synonym">Ascidia lepadiformis</name>
    <dbReference type="NCBI Taxonomy" id="159417"/>
    <lineage>
        <taxon>Eukaryota</taxon>
        <taxon>Metazoa</taxon>
        <taxon>Chordata</taxon>
        <taxon>Tunicata</taxon>
        <taxon>Ascidiacea</taxon>
        <taxon>Aplousobranchia</taxon>
        <taxon>Clavelinidae</taxon>
        <taxon>Clavelina</taxon>
    </lineage>
</organism>
<evidence type="ECO:0000313" key="2">
    <source>
        <dbReference type="EMBL" id="CAK8690428.1"/>
    </source>
</evidence>
<comment type="caution">
    <text evidence="2">The sequence shown here is derived from an EMBL/GenBank/DDBJ whole genome shotgun (WGS) entry which is preliminary data.</text>
</comment>
<sequence length="374" mass="42558">METASPSTPRIANMYEPIKCLPSNHPKTHYSTGKFTDWGTKLYQLELELSYKNNEIAILKKKLKTFAEELYPEGNMAKTSRVSILRKKYQASEAEVLRKNRLLESEKKRTRKVERELSSVKQLYSELRHQQTNNDKGVQTAPENNKSVQVKPRSPTTTRSIMTQCTPVYIKSPRVTVESSTQVKITKQIQNKETQQNNIAMQQYENQPFGKLQNNKQITGKSIATITSSPTHDFDVFGDALTSDSGISSGYTLDESNEVRIKPSYTEILNRSFPIYDDQHIAYEQSLHHYVNNTQPPQTQRLRPTTPLMTSSLRIYSRSGSSLGQPNYTAKKMMGGNKSCTTTPCYLFRRSSSRENPTGSENPVFVYKTQINVG</sequence>